<reference evidence="18" key="1">
    <citation type="submission" date="2020-12" db="EMBL/GenBank/DDBJ databases">
        <title>Geomonas sp. Red875, isolated from river sediment.</title>
        <authorList>
            <person name="Xu Z."/>
            <person name="Zhang Z."/>
            <person name="Masuda Y."/>
            <person name="Itoh H."/>
            <person name="Senoo K."/>
        </authorList>
    </citation>
    <scope>NUCLEOTIDE SEQUENCE</scope>
    <source>
        <strain evidence="18">Red875</strain>
    </source>
</reference>
<feature type="transmembrane region" description="Helical" evidence="17">
    <location>
        <begin position="169"/>
        <end position="190"/>
    </location>
</feature>
<dbReference type="RefSeq" id="WP_199382650.1">
    <property type="nucleotide sequence ID" value="NZ_JAEMHM010000003.1"/>
</dbReference>
<evidence type="ECO:0000313" key="18">
    <source>
        <dbReference type="EMBL" id="MBJ6723802.1"/>
    </source>
</evidence>
<dbReference type="PANTHER" id="PTHR14269:SF62">
    <property type="entry name" value="CDP-DIACYLGLYCEROL--GLYCEROL-3-PHOSPHATE 3-PHOSPHATIDYLTRANSFERASE 1, CHLOROPLASTIC"/>
    <property type="match status" value="1"/>
</dbReference>
<keyword evidence="7 16" id="KW-0808">Transferase</keyword>
<evidence type="ECO:0000256" key="3">
    <source>
        <dbReference type="ARBA" id="ARBA00010441"/>
    </source>
</evidence>
<evidence type="ECO:0000256" key="1">
    <source>
        <dbReference type="ARBA" id="ARBA00004141"/>
    </source>
</evidence>
<keyword evidence="19" id="KW-1185">Reference proteome</keyword>
<evidence type="ECO:0000256" key="12">
    <source>
        <dbReference type="ARBA" id="ARBA00023209"/>
    </source>
</evidence>
<evidence type="ECO:0000256" key="9">
    <source>
        <dbReference type="ARBA" id="ARBA00022989"/>
    </source>
</evidence>
<evidence type="ECO:0000256" key="7">
    <source>
        <dbReference type="ARBA" id="ARBA00022679"/>
    </source>
</evidence>
<gene>
    <name evidence="18" type="primary">pgsA</name>
    <name evidence="18" type="ORF">JFN93_03695</name>
</gene>
<proteinExistence type="inferred from homology"/>
<dbReference type="InterPro" id="IPR048254">
    <property type="entry name" value="CDP_ALCOHOL_P_TRANSF_CS"/>
</dbReference>
<feature type="transmembrane region" description="Helical" evidence="17">
    <location>
        <begin position="73"/>
        <end position="93"/>
    </location>
</feature>
<organism evidence="18 19">
    <name type="scientific">Geomesophilobacter sediminis</name>
    <dbReference type="NCBI Taxonomy" id="2798584"/>
    <lineage>
        <taxon>Bacteria</taxon>
        <taxon>Pseudomonadati</taxon>
        <taxon>Thermodesulfobacteriota</taxon>
        <taxon>Desulfuromonadia</taxon>
        <taxon>Geobacterales</taxon>
        <taxon>Geobacteraceae</taxon>
        <taxon>Geomesophilobacter</taxon>
    </lineage>
</organism>
<dbReference type="PANTHER" id="PTHR14269">
    <property type="entry name" value="CDP-DIACYLGLYCEROL--GLYCEROL-3-PHOSPHATE 3-PHOSPHATIDYLTRANSFERASE-RELATED"/>
    <property type="match status" value="1"/>
</dbReference>
<evidence type="ECO:0000256" key="13">
    <source>
        <dbReference type="ARBA" id="ARBA00023264"/>
    </source>
</evidence>
<dbReference type="NCBIfam" id="TIGR00560">
    <property type="entry name" value="pgsA"/>
    <property type="match status" value="1"/>
</dbReference>
<keyword evidence="8 17" id="KW-0812">Transmembrane</keyword>
<evidence type="ECO:0000256" key="5">
    <source>
        <dbReference type="ARBA" id="ARBA00014944"/>
    </source>
</evidence>
<accession>A0A8J7LXV4</accession>
<comment type="catalytic activity">
    <reaction evidence="14">
        <text>a CDP-1,2-diacyl-sn-glycerol + sn-glycerol 3-phosphate = a 1,2-diacyl-sn-glycero-3-phospho-(1'-sn-glycero-3'-phosphate) + CMP + H(+)</text>
        <dbReference type="Rhea" id="RHEA:12593"/>
        <dbReference type="ChEBI" id="CHEBI:15378"/>
        <dbReference type="ChEBI" id="CHEBI:57597"/>
        <dbReference type="ChEBI" id="CHEBI:58332"/>
        <dbReference type="ChEBI" id="CHEBI:60110"/>
        <dbReference type="ChEBI" id="CHEBI:60377"/>
        <dbReference type="EC" id="2.7.8.5"/>
    </reaction>
</comment>
<sequence length="198" mass="21865">MSTAAAPGRILNIPNILTLLRIAAIPVLCVLLLSPSREAGFWAAALFAAASVTDWLDGYLARRMGIETVFGKFLDPIADKLIVMAALIMILPYDRVPAWMVLVILGREIIITGLRGIASTEGIVISASVLGKFKTIFQLVAIIGLLLHYDYRWFFGIDHPMLVVNMHNAGMFYLWIATVITIWSGVDYLAKFMKLIAK</sequence>
<evidence type="ECO:0000313" key="19">
    <source>
        <dbReference type="Proteomes" id="UP000636888"/>
    </source>
</evidence>
<keyword evidence="13" id="KW-1208">Phospholipid metabolism</keyword>
<dbReference type="Gene3D" id="1.20.120.1760">
    <property type="match status" value="1"/>
</dbReference>
<comment type="caution">
    <text evidence="18">The sequence shown here is derived from an EMBL/GenBank/DDBJ whole genome shotgun (WGS) entry which is preliminary data.</text>
</comment>
<comment type="similarity">
    <text evidence="3 16">Belongs to the CDP-alcohol phosphatidyltransferase class-I family.</text>
</comment>
<dbReference type="InterPro" id="IPR050324">
    <property type="entry name" value="CDP-alcohol_PTase-I"/>
</dbReference>
<dbReference type="InterPro" id="IPR000462">
    <property type="entry name" value="CDP-OH_P_trans"/>
</dbReference>
<dbReference type="AlphaFoldDB" id="A0A8J7LXV4"/>
<keyword evidence="12" id="KW-0594">Phospholipid biosynthesis</keyword>
<evidence type="ECO:0000256" key="6">
    <source>
        <dbReference type="ARBA" id="ARBA00022516"/>
    </source>
</evidence>
<dbReference type="EC" id="2.7.8.5" evidence="4 15"/>
<evidence type="ECO:0000256" key="15">
    <source>
        <dbReference type="NCBIfam" id="TIGR00560"/>
    </source>
</evidence>
<dbReference type="GO" id="GO:0046474">
    <property type="term" value="P:glycerophospholipid biosynthetic process"/>
    <property type="evidence" value="ECO:0007669"/>
    <property type="project" value="TreeGrafter"/>
</dbReference>
<dbReference type="EMBL" id="JAEMHM010000003">
    <property type="protein sequence ID" value="MBJ6723802.1"/>
    <property type="molecule type" value="Genomic_DNA"/>
</dbReference>
<keyword evidence="9 17" id="KW-1133">Transmembrane helix</keyword>
<comment type="pathway">
    <text evidence="2">Phospholipid metabolism; phosphatidylglycerol biosynthesis; phosphatidylglycerol from CDP-diacylglycerol: step 1/2.</text>
</comment>
<evidence type="ECO:0000256" key="17">
    <source>
        <dbReference type="SAM" id="Phobius"/>
    </source>
</evidence>
<feature type="transmembrane region" description="Helical" evidence="17">
    <location>
        <begin position="129"/>
        <end position="149"/>
    </location>
</feature>
<dbReference type="Proteomes" id="UP000636888">
    <property type="component" value="Unassembled WGS sequence"/>
</dbReference>
<keyword evidence="10" id="KW-0443">Lipid metabolism</keyword>
<dbReference type="GO" id="GO:0016020">
    <property type="term" value="C:membrane"/>
    <property type="evidence" value="ECO:0007669"/>
    <property type="project" value="UniProtKB-SubCell"/>
</dbReference>
<evidence type="ECO:0000256" key="8">
    <source>
        <dbReference type="ARBA" id="ARBA00022692"/>
    </source>
</evidence>
<evidence type="ECO:0000256" key="11">
    <source>
        <dbReference type="ARBA" id="ARBA00023136"/>
    </source>
</evidence>
<comment type="subcellular location">
    <subcellularLocation>
        <location evidence="1">Membrane</location>
        <topology evidence="1">Multi-pass membrane protein</topology>
    </subcellularLocation>
</comment>
<feature type="transmembrane region" description="Helical" evidence="17">
    <location>
        <begin position="12"/>
        <end position="33"/>
    </location>
</feature>
<protein>
    <recommendedName>
        <fullName evidence="5 15">CDP-diacylglycerol--glycerol-3-phosphate 3-phosphatidyltransferase</fullName>
        <ecNumber evidence="4 15">2.7.8.5</ecNumber>
    </recommendedName>
</protein>
<name>A0A8J7LXV4_9BACT</name>
<evidence type="ECO:0000256" key="2">
    <source>
        <dbReference type="ARBA" id="ARBA00005042"/>
    </source>
</evidence>
<dbReference type="PIRSF" id="PIRSF000847">
    <property type="entry name" value="Phos_ph_gly_syn"/>
    <property type="match status" value="1"/>
</dbReference>
<evidence type="ECO:0000256" key="16">
    <source>
        <dbReference type="RuleBase" id="RU003750"/>
    </source>
</evidence>
<evidence type="ECO:0000256" key="4">
    <source>
        <dbReference type="ARBA" id="ARBA00013170"/>
    </source>
</evidence>
<evidence type="ECO:0000256" key="10">
    <source>
        <dbReference type="ARBA" id="ARBA00023098"/>
    </source>
</evidence>
<keyword evidence="6" id="KW-0444">Lipid biosynthesis</keyword>
<keyword evidence="11 17" id="KW-0472">Membrane</keyword>
<dbReference type="InterPro" id="IPR043130">
    <property type="entry name" value="CDP-OH_PTrfase_TM_dom"/>
</dbReference>
<dbReference type="InterPro" id="IPR004570">
    <property type="entry name" value="Phosphatidylglycerol_P_synth"/>
</dbReference>
<dbReference type="Pfam" id="PF01066">
    <property type="entry name" value="CDP-OH_P_transf"/>
    <property type="match status" value="1"/>
</dbReference>
<feature type="transmembrane region" description="Helical" evidence="17">
    <location>
        <begin position="39"/>
        <end position="61"/>
    </location>
</feature>
<dbReference type="GO" id="GO:0008444">
    <property type="term" value="F:CDP-diacylglycerol-glycerol-3-phosphate 3-phosphatidyltransferase activity"/>
    <property type="evidence" value="ECO:0007669"/>
    <property type="project" value="UniProtKB-UniRule"/>
</dbReference>
<dbReference type="PROSITE" id="PS00379">
    <property type="entry name" value="CDP_ALCOHOL_P_TRANSF"/>
    <property type="match status" value="1"/>
</dbReference>
<evidence type="ECO:0000256" key="14">
    <source>
        <dbReference type="ARBA" id="ARBA00048586"/>
    </source>
</evidence>